<dbReference type="AlphaFoldDB" id="A0AAF0D1W6"/>
<name>A0AAF0D1W6_ODILC</name>
<dbReference type="InterPro" id="IPR029060">
    <property type="entry name" value="PIN-like_dom_sf"/>
</dbReference>
<evidence type="ECO:0000313" key="1">
    <source>
        <dbReference type="EMBL" id="WEU40154.1"/>
    </source>
</evidence>
<dbReference type="SUPFAM" id="SSF88723">
    <property type="entry name" value="PIN domain-like"/>
    <property type="match status" value="1"/>
</dbReference>
<organism evidence="1 2">
    <name type="scientific">Odinarchaeota yellowstonii (strain LCB_4)</name>
    <dbReference type="NCBI Taxonomy" id="1841599"/>
    <lineage>
        <taxon>Archaea</taxon>
        <taxon>Promethearchaeati</taxon>
        <taxon>Candidatus Odinarchaeota</taxon>
        <taxon>Candidatus Odinarchaeia</taxon>
        <taxon>Candidatus Odinarchaeales</taxon>
        <taxon>Candidatus Odinarchaeaceae</taxon>
        <taxon>Candidatus Odinarchaeum</taxon>
    </lineage>
</organism>
<gene>
    <name evidence="1" type="ORF">OdinLCB4_006695</name>
</gene>
<accession>A0AAF0D1W6</accession>
<dbReference type="KEGG" id="oyw:OdinLCB4_006695"/>
<reference evidence="1" key="2">
    <citation type="journal article" date="2022" name="Nat. Microbiol.">
        <title>A closed Candidatus Odinarchaeum chromosome exposes Asgard archaeal viruses.</title>
        <authorList>
            <person name="Tamarit D."/>
            <person name="Caceres E.F."/>
            <person name="Krupovic M."/>
            <person name="Nijland R."/>
            <person name="Eme L."/>
            <person name="Robinson N.P."/>
            <person name="Ettema T.J.G."/>
        </authorList>
    </citation>
    <scope>NUCLEOTIDE SEQUENCE</scope>
    <source>
        <strain evidence="1">LCB_4</strain>
    </source>
</reference>
<evidence type="ECO:0008006" key="3">
    <source>
        <dbReference type="Google" id="ProtNLM"/>
    </source>
</evidence>
<dbReference type="EMBL" id="CP091871">
    <property type="protein sequence ID" value="WEU40154.1"/>
    <property type="molecule type" value="Genomic_DNA"/>
</dbReference>
<evidence type="ECO:0000313" key="2">
    <source>
        <dbReference type="Proteomes" id="UP000186851"/>
    </source>
</evidence>
<proteinExistence type="predicted"/>
<dbReference type="Gene3D" id="3.40.50.1010">
    <property type="entry name" value="5'-nuclease"/>
    <property type="match status" value="1"/>
</dbReference>
<protein>
    <recommendedName>
        <fullName evidence="3">PIN domain-containing protein</fullName>
    </recommendedName>
</protein>
<sequence length="63" mass="7276">MVLDTSCLIDIFKGKEGILDFIDSDITTTVINYHEIMAGVKIRKLKERSVILKDFFENRNLTI</sequence>
<dbReference type="Proteomes" id="UP000186851">
    <property type="component" value="Chromosome"/>
</dbReference>
<reference evidence="1" key="1">
    <citation type="journal article" date="2017" name="Nature">
        <title>Asgard archaea illuminate the origin of eukaryotic cellular complexity.</title>
        <authorList>
            <person name="Zaremba-Niedzwiedzka K."/>
            <person name="Caceres E.F."/>
            <person name="Saw J.H."/>
            <person name="Backstrom D."/>
            <person name="Juzokaite L."/>
            <person name="Vancaester E."/>
            <person name="Seitz K.W."/>
            <person name="Anantharaman K."/>
            <person name="Starnawski P."/>
            <person name="Kjeldsen K.U."/>
            <person name="Scott M.B."/>
            <person name="Nunoura T."/>
            <person name="Banfield J.F."/>
            <person name="Schramm A."/>
            <person name="Baker B.J."/>
            <person name="Spang A."/>
            <person name="Ettema T.J.G."/>
        </authorList>
    </citation>
    <scope>NUCLEOTIDE SEQUENCE</scope>
    <source>
        <strain evidence="1">LCB_4</strain>
    </source>
</reference>